<name>A0A563VZS6_9CYAN</name>
<dbReference type="Proteomes" id="UP000320055">
    <property type="component" value="Unassembled WGS sequence"/>
</dbReference>
<protein>
    <submittedName>
        <fullName evidence="1">Uncharacterized protein</fullName>
    </submittedName>
</protein>
<proteinExistence type="predicted"/>
<evidence type="ECO:0000313" key="2">
    <source>
        <dbReference type="Proteomes" id="UP000320055"/>
    </source>
</evidence>
<sequence>MAFLKIKLFEFCSLLKIENIFFFFFKMRIAGKLVGFYIPVPQSEEEEIEQALQRLNQTVEKAFASSGMDEAVLADALDLSQEEQ</sequence>
<dbReference type="AlphaFoldDB" id="A0A563VZS6"/>
<reference evidence="1 2" key="1">
    <citation type="submission" date="2019-01" db="EMBL/GenBank/DDBJ databases">
        <authorList>
            <person name="Brito A."/>
        </authorList>
    </citation>
    <scope>NUCLEOTIDE SEQUENCE [LARGE SCALE GENOMIC DNA]</scope>
    <source>
        <strain evidence="1">1</strain>
    </source>
</reference>
<dbReference type="EMBL" id="CAACVJ010000464">
    <property type="protein sequence ID" value="VEP16954.1"/>
    <property type="molecule type" value="Genomic_DNA"/>
</dbReference>
<gene>
    <name evidence="1" type="ORF">H1P_5160003</name>
</gene>
<accession>A0A563VZS6</accession>
<organism evidence="1 2">
    <name type="scientific">Hyella patelloides LEGE 07179</name>
    <dbReference type="NCBI Taxonomy" id="945734"/>
    <lineage>
        <taxon>Bacteria</taxon>
        <taxon>Bacillati</taxon>
        <taxon>Cyanobacteriota</taxon>
        <taxon>Cyanophyceae</taxon>
        <taxon>Pleurocapsales</taxon>
        <taxon>Hyellaceae</taxon>
        <taxon>Hyella</taxon>
    </lineage>
</organism>
<evidence type="ECO:0000313" key="1">
    <source>
        <dbReference type="EMBL" id="VEP16954.1"/>
    </source>
</evidence>
<keyword evidence="2" id="KW-1185">Reference proteome</keyword>